<dbReference type="Pfam" id="PF17745">
    <property type="entry name" value="Ydr279_N"/>
    <property type="match status" value="1"/>
</dbReference>
<evidence type="ECO:0000256" key="1">
    <source>
        <dbReference type="ARBA" id="ARBA00004123"/>
    </source>
</evidence>
<dbReference type="GO" id="GO:0006401">
    <property type="term" value="P:RNA catabolic process"/>
    <property type="evidence" value="ECO:0007669"/>
    <property type="project" value="TreeGrafter"/>
</dbReference>
<evidence type="ECO:0000256" key="4">
    <source>
        <dbReference type="ARBA" id="ARBA00024778"/>
    </source>
</evidence>
<evidence type="ECO:0000313" key="10">
    <source>
        <dbReference type="Proteomes" id="UP001151529"/>
    </source>
</evidence>
<dbReference type="GO" id="GO:0032299">
    <property type="term" value="C:ribonuclease H2 complex"/>
    <property type="evidence" value="ECO:0007669"/>
    <property type="project" value="InterPro"/>
</dbReference>
<organism evidence="9 10">
    <name type="scientific">Salix viminalis</name>
    <name type="common">Common osier</name>
    <name type="synonym">Basket willow</name>
    <dbReference type="NCBI Taxonomy" id="40686"/>
    <lineage>
        <taxon>Eukaryota</taxon>
        <taxon>Viridiplantae</taxon>
        <taxon>Streptophyta</taxon>
        <taxon>Embryophyta</taxon>
        <taxon>Tracheophyta</taxon>
        <taxon>Spermatophyta</taxon>
        <taxon>Magnoliopsida</taxon>
        <taxon>eudicotyledons</taxon>
        <taxon>Gunneridae</taxon>
        <taxon>Pentapetalae</taxon>
        <taxon>rosids</taxon>
        <taxon>fabids</taxon>
        <taxon>Malpighiales</taxon>
        <taxon>Salicaceae</taxon>
        <taxon>Saliceae</taxon>
        <taxon>Salix</taxon>
    </lineage>
</organism>
<evidence type="ECO:0000256" key="6">
    <source>
        <dbReference type="SAM" id="MobiDB-lite"/>
    </source>
</evidence>
<feature type="compositionally biased region" description="Basic and acidic residues" evidence="6">
    <location>
        <begin position="254"/>
        <end position="263"/>
    </location>
</feature>
<dbReference type="OrthoDB" id="29098at2759"/>
<dbReference type="GO" id="GO:0005654">
    <property type="term" value="C:nucleoplasm"/>
    <property type="evidence" value="ECO:0007669"/>
    <property type="project" value="TreeGrafter"/>
</dbReference>
<proteinExistence type="predicted"/>
<feature type="region of interest" description="Disordered" evidence="6">
    <location>
        <begin position="253"/>
        <end position="277"/>
    </location>
</feature>
<name>A0A9Q0ZR68_SALVM</name>
<dbReference type="InterPro" id="IPR041195">
    <property type="entry name" value="Rnh202_N"/>
</dbReference>
<keyword evidence="3" id="KW-0539">Nucleus</keyword>
<dbReference type="AlphaFoldDB" id="A0A9Q0ZR68"/>
<feature type="domain" description="Rnh202 triple barrel" evidence="8">
    <location>
        <begin position="39"/>
        <end position="95"/>
    </location>
</feature>
<keyword evidence="10" id="KW-1185">Reference proteome</keyword>
<dbReference type="Gene3D" id="2.20.25.530">
    <property type="match status" value="1"/>
</dbReference>
<dbReference type="CDD" id="cd09270">
    <property type="entry name" value="RNase_H2-B"/>
    <property type="match status" value="1"/>
</dbReference>
<dbReference type="InterPro" id="IPR019024">
    <property type="entry name" value="RNase_H2_suB_wHTH"/>
</dbReference>
<evidence type="ECO:0000256" key="2">
    <source>
        <dbReference type="ARBA" id="ARBA00019062"/>
    </source>
</evidence>
<protein>
    <recommendedName>
        <fullName evidence="2">Ribonuclease H2 subunit B</fullName>
    </recommendedName>
    <alternativeName>
        <fullName evidence="5">Ribonuclease HI subunit B</fullName>
    </alternativeName>
</protein>
<sequence>MEKEWWEGVGDGSRLLIAPAPSPTAGAAAAAAGINGCLLSLRHPKSGNATNYLLSNDNEGSVLQELHWFKQSYTSWFLGDYVSRDGSLYTATPVDPVFILLPIFEEARMKKRNDLGKFRQLDEIIFINDYPGYQHLMSIAENCMRVVCEIKEIGSSMFFRLNDSMVLAWLYCKVFQLKKALCSLDNNYAAQDEKYTLAEAVSILGEYVKDEPWLMLLRDHLKLNLLEVTSKVPEAENFLTNTEHNPVSSTLLQEKGRSADKTKRIGKQAKKAKVETESRNIREMLSRACRACRKKLNSSLLLKD</sequence>
<dbReference type="Gene3D" id="1.10.20.120">
    <property type="match status" value="1"/>
</dbReference>
<comment type="subcellular location">
    <subcellularLocation>
        <location evidence="1">Nucleus</location>
    </subcellularLocation>
</comment>
<dbReference type="Pfam" id="PF09468">
    <property type="entry name" value="RNase_H2-Ydr279"/>
    <property type="match status" value="1"/>
</dbReference>
<dbReference type="EMBL" id="JAPFFL010000002">
    <property type="protein sequence ID" value="KAJ6743726.1"/>
    <property type="molecule type" value="Genomic_DNA"/>
</dbReference>
<dbReference type="PANTHER" id="PTHR13383">
    <property type="entry name" value="RIBONUCLEASE H2 SUBUNIT B"/>
    <property type="match status" value="1"/>
</dbReference>
<comment type="function">
    <text evidence="4">Non catalytic subunit of RNase H2, an endonuclease that specifically degrades the RNA of RNA:DNA hybrids. Participates in DNA replication, possibly by mediating the removal of lagging-strand Okazaki fragment RNA primers during DNA replication. Mediates the excision of single ribonucleotides from DNA:RNA duplexes.</text>
</comment>
<dbReference type="PANTHER" id="PTHR13383:SF11">
    <property type="entry name" value="RIBONUCLEASE H2 SUBUNIT B"/>
    <property type="match status" value="1"/>
</dbReference>
<evidence type="ECO:0000256" key="3">
    <source>
        <dbReference type="ARBA" id="ARBA00023242"/>
    </source>
</evidence>
<reference evidence="9" key="1">
    <citation type="submission" date="2022-11" db="EMBL/GenBank/DDBJ databases">
        <authorList>
            <person name="Hyden B.L."/>
            <person name="Feng K."/>
            <person name="Yates T."/>
            <person name="Jawdy S."/>
            <person name="Smart L.B."/>
            <person name="Muchero W."/>
        </authorList>
    </citation>
    <scope>NUCLEOTIDE SEQUENCE</scope>
    <source>
        <tissue evidence="9">Shoot tip</tissue>
    </source>
</reference>
<accession>A0A9Q0ZR68</accession>
<evidence type="ECO:0000313" key="9">
    <source>
        <dbReference type="EMBL" id="KAJ6743726.1"/>
    </source>
</evidence>
<reference evidence="9" key="2">
    <citation type="journal article" date="2023" name="Int. J. Mol. Sci.">
        <title>De Novo Assembly and Annotation of 11 Diverse Shrub Willow (Salix) Genomes Reveals Novel Gene Organization in Sex-Linked Regions.</title>
        <authorList>
            <person name="Hyden B."/>
            <person name="Feng K."/>
            <person name="Yates T.B."/>
            <person name="Jawdy S."/>
            <person name="Cereghino C."/>
            <person name="Smart L.B."/>
            <person name="Muchero W."/>
        </authorList>
    </citation>
    <scope>NUCLEOTIDE SEQUENCE [LARGE SCALE GENOMIC DNA]</scope>
    <source>
        <tissue evidence="9">Shoot tip</tissue>
    </source>
</reference>
<evidence type="ECO:0000256" key="5">
    <source>
        <dbReference type="ARBA" id="ARBA00033464"/>
    </source>
</evidence>
<evidence type="ECO:0000259" key="7">
    <source>
        <dbReference type="Pfam" id="PF09468"/>
    </source>
</evidence>
<gene>
    <name evidence="9" type="ORF">OIU85_017647</name>
</gene>
<dbReference type="Proteomes" id="UP001151529">
    <property type="component" value="Chromosome 6"/>
</dbReference>
<dbReference type="InterPro" id="IPR040456">
    <property type="entry name" value="RNase_H2_suB"/>
</dbReference>
<comment type="caution">
    <text evidence="9">The sequence shown here is derived from an EMBL/GenBank/DDBJ whole genome shotgun (WGS) entry which is preliminary data.</text>
</comment>
<evidence type="ECO:0000259" key="8">
    <source>
        <dbReference type="Pfam" id="PF17745"/>
    </source>
</evidence>
<feature type="domain" description="Ribonuclease H2 subunit B wHTH" evidence="7">
    <location>
        <begin position="98"/>
        <end position="183"/>
    </location>
</feature>